<proteinExistence type="predicted"/>
<keyword evidence="2" id="KW-1185">Reference proteome</keyword>
<dbReference type="Proteomes" id="UP001282474">
    <property type="component" value="Unassembled WGS sequence"/>
</dbReference>
<reference evidence="1 2" key="1">
    <citation type="journal article" date="2023" name="Microb. Genom.">
        <title>Mesoterricola silvestris gen. nov., sp. nov., Mesoterricola sediminis sp. nov., Geothrix oryzae sp. nov., Geothrix edaphica sp. nov., Geothrix rubra sp. nov., and Geothrix limicola sp. nov., six novel members of Acidobacteriota isolated from soils.</title>
        <authorList>
            <person name="Weisberg A.J."/>
            <person name="Pearce E."/>
            <person name="Kramer C.G."/>
            <person name="Chang J.H."/>
            <person name="Clarke C.R."/>
        </authorList>
    </citation>
    <scope>NUCLEOTIDE SEQUENCE [LARGE SCALE GENOMIC DNA]</scope>
    <source>
        <strain evidence="1 2">NE20-4-1</strain>
    </source>
</reference>
<protein>
    <submittedName>
        <fullName evidence="1">PD-(D/E)XK nuclease family protein</fullName>
    </submittedName>
</protein>
<evidence type="ECO:0000313" key="1">
    <source>
        <dbReference type="EMBL" id="MDX3042227.1"/>
    </source>
</evidence>
<dbReference type="InterPro" id="IPR029470">
    <property type="entry name" value="PDDEXK_4"/>
</dbReference>
<organism evidence="1 2">
    <name type="scientific">Streptomyces caniscabiei</name>
    <dbReference type="NCBI Taxonomy" id="2746961"/>
    <lineage>
        <taxon>Bacteria</taxon>
        <taxon>Bacillati</taxon>
        <taxon>Actinomycetota</taxon>
        <taxon>Actinomycetes</taxon>
        <taxon>Kitasatosporales</taxon>
        <taxon>Streptomycetaceae</taxon>
        <taxon>Streptomyces</taxon>
    </lineage>
</organism>
<dbReference type="Pfam" id="PF14281">
    <property type="entry name" value="PDDEXK_4"/>
    <property type="match status" value="1"/>
</dbReference>
<dbReference type="EMBL" id="JARAWJ010000035">
    <property type="protein sequence ID" value="MDX3042227.1"/>
    <property type="molecule type" value="Genomic_DNA"/>
</dbReference>
<gene>
    <name evidence="1" type="ORF">PV383_34360</name>
</gene>
<evidence type="ECO:0000313" key="2">
    <source>
        <dbReference type="Proteomes" id="UP001282474"/>
    </source>
</evidence>
<name>A0ABU4MZP8_9ACTN</name>
<sequence length="400" mass="44423">MGDERLNEQWWSAVWADLERQRRARPWMPGPSTVMDVLQTSRKERSHQLLIGWLLDPRQPHDLGTAVLTGMLRVLGKAHLVEAEGLARVRVDLEVVKPGSRADIVISTSAFKLVVELKVHADEGREQTKRLADDHAQQQELLLVFLTLHGDDPADERFTPMSLRTFACLLRSALEQAPAPLTPHTRRGRETAGDLLDTLERMTGMAPTDQAAARIWLTYGQHLPSAKAAARDVLKQLPTAVAAVLNRLDLSEPVKVVGPFPYQAVGHKKIRGDFGTYPELAVLLVKPGWCTADGSPRAGVGYGTRAEPDPFDFGGDLRPFLGIRAEDPRVNEYLSAACDPQDRPFWDQWPRWEELDLTPPGEEDDLVAAYSDRAAARITALWERNHTLIDQAVALSEASG</sequence>
<dbReference type="RefSeq" id="WP_193382800.1">
    <property type="nucleotide sequence ID" value="NZ_JABXWF010000035.1"/>
</dbReference>
<comment type="caution">
    <text evidence="1">The sequence shown here is derived from an EMBL/GenBank/DDBJ whole genome shotgun (WGS) entry which is preliminary data.</text>
</comment>
<accession>A0ABU4MZP8</accession>